<dbReference type="eggNOG" id="ENOG502S40I">
    <property type="taxonomic scope" value="Eukaryota"/>
</dbReference>
<feature type="compositionally biased region" description="Basic residues" evidence="4">
    <location>
        <begin position="343"/>
        <end position="352"/>
    </location>
</feature>
<dbReference type="InterPro" id="IPR051939">
    <property type="entry name" value="Glycosyltr_41/O-GlcNAc_trsf"/>
</dbReference>
<dbReference type="Gene3D" id="1.25.40.10">
    <property type="entry name" value="Tetratricopeptide repeat domain"/>
    <property type="match status" value="1"/>
</dbReference>
<protein>
    <submittedName>
        <fullName evidence="5">Methyltransferase</fullName>
    </submittedName>
</protein>
<feature type="region of interest" description="Disordered" evidence="4">
    <location>
        <begin position="975"/>
        <end position="1033"/>
    </location>
</feature>
<dbReference type="InParanoid" id="D7FTI3"/>
<evidence type="ECO:0000313" key="6">
    <source>
        <dbReference type="Proteomes" id="UP000002630"/>
    </source>
</evidence>
<evidence type="ECO:0000256" key="4">
    <source>
        <dbReference type="SAM" id="MobiDB-lite"/>
    </source>
</evidence>
<evidence type="ECO:0000256" key="1">
    <source>
        <dbReference type="ARBA" id="ARBA00004922"/>
    </source>
</evidence>
<dbReference type="InterPro" id="IPR019734">
    <property type="entry name" value="TPR_rpt"/>
</dbReference>
<comment type="pathway">
    <text evidence="1">Protein modification; protein glycosylation.</text>
</comment>
<proteinExistence type="predicted"/>
<dbReference type="EMBL" id="FN649736">
    <property type="protein sequence ID" value="CBJ48561.1"/>
    <property type="molecule type" value="Genomic_DNA"/>
</dbReference>
<keyword evidence="6" id="KW-1185">Reference proteome</keyword>
<dbReference type="Proteomes" id="UP000002630">
    <property type="component" value="Linkage Group LG11"/>
</dbReference>
<feature type="region of interest" description="Disordered" evidence="4">
    <location>
        <begin position="254"/>
        <end position="362"/>
    </location>
</feature>
<feature type="region of interest" description="Disordered" evidence="4">
    <location>
        <begin position="27"/>
        <end position="47"/>
    </location>
</feature>
<evidence type="ECO:0000313" key="5">
    <source>
        <dbReference type="EMBL" id="CBJ48561.1"/>
    </source>
</evidence>
<keyword evidence="3" id="KW-0808">Transferase</keyword>
<dbReference type="EMBL" id="FN648431">
    <property type="protein sequence ID" value="CBJ48561.1"/>
    <property type="molecule type" value="Genomic_DNA"/>
</dbReference>
<evidence type="ECO:0000256" key="2">
    <source>
        <dbReference type="ARBA" id="ARBA00022676"/>
    </source>
</evidence>
<feature type="compositionally biased region" description="Basic and acidic residues" evidence="4">
    <location>
        <begin position="38"/>
        <end position="47"/>
    </location>
</feature>
<dbReference type="GO" id="GO:0016757">
    <property type="term" value="F:glycosyltransferase activity"/>
    <property type="evidence" value="ECO:0007669"/>
    <property type="project" value="UniProtKB-KW"/>
</dbReference>
<dbReference type="STRING" id="2880.D7FTI3"/>
<dbReference type="AlphaFoldDB" id="D7FTI3"/>
<keyword evidence="5" id="KW-0489">Methyltransferase</keyword>
<dbReference type="Gene3D" id="3.40.50.2000">
    <property type="entry name" value="Glycogen Phosphorylase B"/>
    <property type="match status" value="1"/>
</dbReference>
<dbReference type="OrthoDB" id="9991317at2759"/>
<dbReference type="GO" id="GO:0032259">
    <property type="term" value="P:methylation"/>
    <property type="evidence" value="ECO:0007669"/>
    <property type="project" value="UniProtKB-KW"/>
</dbReference>
<accession>D7FTI3</accession>
<dbReference type="SUPFAM" id="SSF48452">
    <property type="entry name" value="TPR-like"/>
    <property type="match status" value="1"/>
</dbReference>
<sequence length="1158" mass="123094">MAAALMLAGRVEEAIAELEYATAEMSEDVENATTSDISSKRYSDGDADKSGGVKVAALTTAETAARNKTAAFLWDSLSSARSAAGDISGAVAAGRTALNLVGDEPGLYHNMAVLFQKAGLLEEARDAWLTAVALDPGCAPALTGLGHLEGARGNIGQAREFYEASLAALRSPEVGKNSGHSHITGQDGHLISMFLVATAVIPSLYESNGHITKGFEDVEVRRKLARAYWKFAPSLRYCAPFLATDGDKSIGHYAPGASDARVPGELGPPTVGELPEEPQDSLNRPADRADVPPSGLRAAPTTSLATGIEGMPAGVGTASKAREDLDDTGGRNTQGFSSSPPPCRRRRIRRPLRGGAQGKEGLPEVGEMEGRIARRGTTCTMRCGREWSMCWTCHLAGMNFESYFLSFARLARRSAAFWGHAVTSGISAFDALSAPKGDVDDPGPAAGAQAASVGVADDAVGGIDYFVSSWLFEDVGLGRRAQRKYSERLYLMKGLTTRFGRPTPTVPGLVTRETLGIPPRILPPARSGNPSQVSSCGNAFATPTACASFEADKDASFAADEEPARTAADGRPLAVPPTCGALYLVPQTLYKLHPDFDRLVAGVLSADPSGCAVFIRALEAYMTEGVARRMARTLLTAGVERERVVFVPRVGLKEFSGLVELADVVLDPFPVGGGRSSLEIFAVGVPIVMLYSRTSILQLTYGMYATMGLQGAVGQTTGSSGVAGGPVSLVTYSEDQFIRSAVAVATDTELNGRSRELILANNHRLYEQDTVITEWEDFLEGIVSVPRPAATELGHGRHKGLAVDVSDFPDKLPWCSACGLMANISLGQAAVKPSSEVHGPQPSGVNVDGNGNPDASANVDSDGSLVGGDVGSEPLYAIEFSVAPPREGEQASQLLAELYHGSNPMEVADRLREEGALDYLQYRVLLEVRQGDELYQVARWHCRRYSLGPERIPVLNTRLEKELPQHADPEWISSRAEDRACSMPEPMSRTRYSSSISSDDGTMGNYPLPVSRASNGDHRATLNTPPVSAPRGASIEFRGRGFEVGRGGLFPAQGDVWGTGQDDDEDDDRGCVTLAITTCKRLRAFLGTAEGLQALLGPLPRGEVRGDIAGPRVCQVLVVDDGSSPKDRGVMMSVFPKFTYVFKGAGDAKGDFRPFSDE</sequence>
<name>D7FTI3_ECTSI</name>
<reference evidence="5 6" key="1">
    <citation type="journal article" date="2010" name="Nature">
        <title>The Ectocarpus genome and the independent evolution of multicellularity in brown algae.</title>
        <authorList>
            <person name="Cock J.M."/>
            <person name="Sterck L."/>
            <person name="Rouze P."/>
            <person name="Scornet D."/>
            <person name="Allen A.E."/>
            <person name="Amoutzias G."/>
            <person name="Anthouard V."/>
            <person name="Artiguenave F."/>
            <person name="Aury J.M."/>
            <person name="Badger J.H."/>
            <person name="Beszteri B."/>
            <person name="Billiau K."/>
            <person name="Bonnet E."/>
            <person name="Bothwell J.H."/>
            <person name="Bowler C."/>
            <person name="Boyen C."/>
            <person name="Brownlee C."/>
            <person name="Carrano C.J."/>
            <person name="Charrier B."/>
            <person name="Cho G.Y."/>
            <person name="Coelho S.M."/>
            <person name="Collen J."/>
            <person name="Corre E."/>
            <person name="Da Silva C."/>
            <person name="Delage L."/>
            <person name="Delaroque N."/>
            <person name="Dittami S.M."/>
            <person name="Doulbeau S."/>
            <person name="Elias M."/>
            <person name="Farnham G."/>
            <person name="Gachon C.M."/>
            <person name="Gschloessl B."/>
            <person name="Heesch S."/>
            <person name="Jabbari K."/>
            <person name="Jubin C."/>
            <person name="Kawai H."/>
            <person name="Kimura K."/>
            <person name="Kloareg B."/>
            <person name="Kupper F.C."/>
            <person name="Lang D."/>
            <person name="Le Bail A."/>
            <person name="Leblanc C."/>
            <person name="Lerouge P."/>
            <person name="Lohr M."/>
            <person name="Lopez P.J."/>
            <person name="Martens C."/>
            <person name="Maumus F."/>
            <person name="Michel G."/>
            <person name="Miranda-Saavedra D."/>
            <person name="Morales J."/>
            <person name="Moreau H."/>
            <person name="Motomura T."/>
            <person name="Nagasato C."/>
            <person name="Napoli C.A."/>
            <person name="Nelson D.R."/>
            <person name="Nyvall-Collen P."/>
            <person name="Peters A.F."/>
            <person name="Pommier C."/>
            <person name="Potin P."/>
            <person name="Poulain J."/>
            <person name="Quesneville H."/>
            <person name="Read B."/>
            <person name="Rensing S.A."/>
            <person name="Ritter A."/>
            <person name="Rousvoal S."/>
            <person name="Samanta M."/>
            <person name="Samson G."/>
            <person name="Schroeder D.C."/>
            <person name="Segurens B."/>
            <person name="Strittmatter M."/>
            <person name="Tonon T."/>
            <person name="Tregear J.W."/>
            <person name="Valentin K."/>
            <person name="von Dassow P."/>
            <person name="Yamagishi T."/>
            <person name="Van de Peer Y."/>
            <person name="Wincker P."/>
        </authorList>
    </citation>
    <scope>NUCLEOTIDE SEQUENCE [LARGE SCALE GENOMIC DNA]</scope>
    <source>
        <strain evidence="6">Ec32 / CCAP1310/4</strain>
    </source>
</reference>
<evidence type="ECO:0000256" key="3">
    <source>
        <dbReference type="ARBA" id="ARBA00022679"/>
    </source>
</evidence>
<organism evidence="5 6">
    <name type="scientific">Ectocarpus siliculosus</name>
    <name type="common">Brown alga</name>
    <name type="synonym">Conferva siliculosa</name>
    <dbReference type="NCBI Taxonomy" id="2880"/>
    <lineage>
        <taxon>Eukaryota</taxon>
        <taxon>Sar</taxon>
        <taxon>Stramenopiles</taxon>
        <taxon>Ochrophyta</taxon>
        <taxon>PX clade</taxon>
        <taxon>Phaeophyceae</taxon>
        <taxon>Ectocarpales</taxon>
        <taxon>Ectocarpaceae</taxon>
        <taxon>Ectocarpus</taxon>
    </lineage>
</organism>
<dbReference type="PANTHER" id="PTHR44835:SF1">
    <property type="entry name" value="PROTEIN O-GLCNAC TRANSFERASE"/>
    <property type="match status" value="1"/>
</dbReference>
<gene>
    <name evidence="5" type="ORF">Esi_0025_0133</name>
</gene>
<dbReference type="InterPro" id="IPR011990">
    <property type="entry name" value="TPR-like_helical_dom_sf"/>
</dbReference>
<dbReference type="SMART" id="SM00028">
    <property type="entry name" value="TPR"/>
    <property type="match status" value="2"/>
</dbReference>
<feature type="compositionally biased region" description="Low complexity" evidence="4">
    <location>
        <begin position="987"/>
        <end position="1004"/>
    </location>
</feature>
<dbReference type="PANTHER" id="PTHR44835">
    <property type="entry name" value="UDP-N-ACETYLGLUCOSAMINE--PEPTIDE N-ACETYLGLUCOSAMINYLTRANSFERASE SPINDLY-RELATED"/>
    <property type="match status" value="1"/>
</dbReference>
<dbReference type="GO" id="GO:0008168">
    <property type="term" value="F:methyltransferase activity"/>
    <property type="evidence" value="ECO:0007669"/>
    <property type="project" value="UniProtKB-KW"/>
</dbReference>
<keyword evidence="2" id="KW-0328">Glycosyltransferase</keyword>
<dbReference type="Gene3D" id="3.40.50.11380">
    <property type="match status" value="1"/>
</dbReference>